<evidence type="ECO:0000313" key="1">
    <source>
        <dbReference type="EMBL" id="KQH76375.1"/>
    </source>
</evidence>
<protein>
    <submittedName>
        <fullName evidence="1">Uncharacterized protein</fullName>
    </submittedName>
</protein>
<name>A0A0Q2M942_MYCGO</name>
<dbReference type="AlphaFoldDB" id="A0A0Q2M942"/>
<gene>
    <name evidence="1" type="ORF">AO501_09855</name>
</gene>
<dbReference type="RefSeq" id="WP_055580689.1">
    <property type="nucleotide sequence ID" value="NZ_LKTM01000351.1"/>
</dbReference>
<proteinExistence type="predicted"/>
<dbReference type="EMBL" id="LKTM01000351">
    <property type="protein sequence ID" value="KQH76375.1"/>
    <property type="molecule type" value="Genomic_DNA"/>
</dbReference>
<evidence type="ECO:0000313" key="2">
    <source>
        <dbReference type="Proteomes" id="UP000051677"/>
    </source>
</evidence>
<comment type="caution">
    <text evidence="1">The sequence shown here is derived from an EMBL/GenBank/DDBJ whole genome shotgun (WGS) entry which is preliminary data.</text>
</comment>
<dbReference type="Proteomes" id="UP000051677">
    <property type="component" value="Unassembled WGS sequence"/>
</dbReference>
<reference evidence="1 2" key="1">
    <citation type="submission" date="2015-10" db="EMBL/GenBank/DDBJ databases">
        <title>Mycobacterium gordonae draft genome assembly.</title>
        <authorList>
            <person name="Ustinova V."/>
            <person name="Smirnova T."/>
            <person name="Blagodatskikh K."/>
            <person name="Varlamov D."/>
            <person name="Larionova E."/>
            <person name="Chernousova L."/>
        </authorList>
    </citation>
    <scope>NUCLEOTIDE SEQUENCE [LARGE SCALE GENOMIC DNA]</scope>
    <source>
        <strain evidence="1 2">CTRI 14-8773</strain>
    </source>
</reference>
<dbReference type="OrthoDB" id="4638472at2"/>
<accession>A0A0Q2M942</accession>
<sequence length="108" mass="11345">MTPTPFVTEAQQITARLASSPWFPMVVAAEVKERAMIANAQANGNVVTITVTNAAGSGTRTYQARVELVSAECRHCTVPVDSGDTCTFCASYTPPDTAAARSPAEVLP</sequence>
<organism evidence="1 2">
    <name type="scientific">Mycobacterium gordonae</name>
    <dbReference type="NCBI Taxonomy" id="1778"/>
    <lineage>
        <taxon>Bacteria</taxon>
        <taxon>Bacillati</taxon>
        <taxon>Actinomycetota</taxon>
        <taxon>Actinomycetes</taxon>
        <taxon>Mycobacteriales</taxon>
        <taxon>Mycobacteriaceae</taxon>
        <taxon>Mycobacterium</taxon>
    </lineage>
</organism>